<evidence type="ECO:0000313" key="3">
    <source>
        <dbReference type="Proteomes" id="UP000045706"/>
    </source>
</evidence>
<accession>A0A0G4KI00</accession>
<feature type="compositionally biased region" description="Basic residues" evidence="1">
    <location>
        <begin position="1"/>
        <end position="14"/>
    </location>
</feature>
<dbReference type="Proteomes" id="UP000045706">
    <property type="component" value="Unassembled WGS sequence"/>
</dbReference>
<feature type="non-terminal residue" evidence="2">
    <location>
        <position position="1"/>
    </location>
</feature>
<reference evidence="3" key="1">
    <citation type="submission" date="2015-05" db="EMBL/GenBank/DDBJ databases">
        <authorList>
            <person name="Fogelqvist Johan"/>
        </authorList>
    </citation>
    <scope>NUCLEOTIDE SEQUENCE [LARGE SCALE GENOMIC DNA]</scope>
</reference>
<evidence type="ECO:0000256" key="1">
    <source>
        <dbReference type="SAM" id="MobiDB-lite"/>
    </source>
</evidence>
<proteinExistence type="predicted"/>
<dbReference type="EMBL" id="CVQI01000621">
    <property type="protein sequence ID" value="CRJ99130.1"/>
    <property type="molecule type" value="Genomic_DNA"/>
</dbReference>
<evidence type="ECO:0000313" key="2">
    <source>
        <dbReference type="EMBL" id="CRJ99130.1"/>
    </source>
</evidence>
<feature type="region of interest" description="Disordered" evidence="1">
    <location>
        <begin position="1"/>
        <end position="27"/>
    </location>
</feature>
<protein>
    <submittedName>
        <fullName evidence="2">Uncharacterized protein</fullName>
    </submittedName>
</protein>
<dbReference type="AlphaFoldDB" id="A0A0G4KI00"/>
<organism evidence="2 3">
    <name type="scientific">Verticillium longisporum</name>
    <name type="common">Verticillium dahliae var. longisporum</name>
    <dbReference type="NCBI Taxonomy" id="100787"/>
    <lineage>
        <taxon>Eukaryota</taxon>
        <taxon>Fungi</taxon>
        <taxon>Dikarya</taxon>
        <taxon>Ascomycota</taxon>
        <taxon>Pezizomycotina</taxon>
        <taxon>Sordariomycetes</taxon>
        <taxon>Hypocreomycetidae</taxon>
        <taxon>Glomerellales</taxon>
        <taxon>Plectosphaerellaceae</taxon>
        <taxon>Verticillium</taxon>
    </lineage>
</organism>
<name>A0A0G4KI00_VERLO</name>
<sequence length="27" mass="3300">LQWHPRRHALRRRDRSPVACHSRSSHP</sequence>
<gene>
    <name evidence="2" type="ORF">BN1723_020861</name>
</gene>